<gene>
    <name evidence="1" type="ORF">ARMSODRAFT_980251</name>
</gene>
<keyword evidence="2" id="KW-1185">Reference proteome</keyword>
<reference evidence="2" key="1">
    <citation type="journal article" date="2017" name="Nat. Ecol. Evol.">
        <title>Genome expansion and lineage-specific genetic innovations in the forest pathogenic fungi Armillaria.</title>
        <authorList>
            <person name="Sipos G."/>
            <person name="Prasanna A.N."/>
            <person name="Walter M.C."/>
            <person name="O'Connor E."/>
            <person name="Balint B."/>
            <person name="Krizsan K."/>
            <person name="Kiss B."/>
            <person name="Hess J."/>
            <person name="Varga T."/>
            <person name="Slot J."/>
            <person name="Riley R."/>
            <person name="Boka B."/>
            <person name="Rigling D."/>
            <person name="Barry K."/>
            <person name="Lee J."/>
            <person name="Mihaltcheva S."/>
            <person name="LaButti K."/>
            <person name="Lipzen A."/>
            <person name="Waldron R."/>
            <person name="Moloney N.M."/>
            <person name="Sperisen C."/>
            <person name="Kredics L."/>
            <person name="Vagvoelgyi C."/>
            <person name="Patrignani A."/>
            <person name="Fitzpatrick D."/>
            <person name="Nagy I."/>
            <person name="Doyle S."/>
            <person name="Anderson J.B."/>
            <person name="Grigoriev I.V."/>
            <person name="Gueldener U."/>
            <person name="Muensterkoetter M."/>
            <person name="Nagy L.G."/>
        </authorList>
    </citation>
    <scope>NUCLEOTIDE SEQUENCE [LARGE SCALE GENOMIC DNA]</scope>
    <source>
        <strain evidence="2">28-4</strain>
    </source>
</reference>
<sequence length="156" mass="17378">MTQSSAIGLSGTVRVTSYTPGPLWREQHFTVNGKAHAQPVAVQFNSVYSPLDMWSVRIVTVTGNGRQSHSLRQLRFQLPRVGPKLSKEDAANSSTFWCILADWRKGLGYQEHERDKGELGATAVVSFKPRYRKYVHNMKDLGYGVTANIAASHKMG</sequence>
<organism evidence="1 2">
    <name type="scientific">Armillaria solidipes</name>
    <dbReference type="NCBI Taxonomy" id="1076256"/>
    <lineage>
        <taxon>Eukaryota</taxon>
        <taxon>Fungi</taxon>
        <taxon>Dikarya</taxon>
        <taxon>Basidiomycota</taxon>
        <taxon>Agaricomycotina</taxon>
        <taxon>Agaricomycetes</taxon>
        <taxon>Agaricomycetidae</taxon>
        <taxon>Agaricales</taxon>
        <taxon>Marasmiineae</taxon>
        <taxon>Physalacriaceae</taxon>
        <taxon>Armillaria</taxon>
    </lineage>
</organism>
<name>A0A2H3AWL0_9AGAR</name>
<evidence type="ECO:0000313" key="2">
    <source>
        <dbReference type="Proteomes" id="UP000218334"/>
    </source>
</evidence>
<evidence type="ECO:0000313" key="1">
    <source>
        <dbReference type="EMBL" id="PBK63065.1"/>
    </source>
</evidence>
<dbReference type="AlphaFoldDB" id="A0A2H3AWL0"/>
<accession>A0A2H3AWL0</accession>
<proteinExistence type="predicted"/>
<dbReference type="EMBL" id="KZ293461">
    <property type="protein sequence ID" value="PBK63065.1"/>
    <property type="molecule type" value="Genomic_DNA"/>
</dbReference>
<dbReference type="Proteomes" id="UP000218334">
    <property type="component" value="Unassembled WGS sequence"/>
</dbReference>
<protein>
    <submittedName>
        <fullName evidence="1">Uncharacterized protein</fullName>
    </submittedName>
</protein>